<keyword evidence="4" id="KW-1185">Reference proteome</keyword>
<dbReference type="InterPro" id="IPR029041">
    <property type="entry name" value="FAD-linked_oxidoreductase-like"/>
</dbReference>
<proteinExistence type="predicted"/>
<feature type="domain" description="Proline dehydrogenase" evidence="2">
    <location>
        <begin position="47"/>
        <end position="347"/>
    </location>
</feature>
<gene>
    <name evidence="3" type="primary">fadM</name>
    <name evidence="3" type="ORF">LMG3441_02541</name>
</gene>
<sequence length="362" mass="38667">MSIFQRTTIALARSPLMGRTMRAMAARTSLARRFVGGADVDAAVQTALRLRDAHGIRASLFYLGEYVAEPVAIKHNVSQAIEACHALGAAGLDVHVSIDPTAIGFMASDALGTENARRIGAAASAAAGATASSAASSAASATTGAAASAAGWAADAAARATADSAAPRIGGAARNWVVLDMEDSGIRDRTCALHRDLLQAGLPAGLTLQARRRRTPEDLAWAIRQRTSLRLVKGAFPERALDHAGRARIDQAYLDAAGIMLSHEARESGFYPVFGTHDDRLAGAIMTLARERGWPPDAFEFEMLYGVRPDWQLALRGLGYNVRVYLPFGADWWPYAIRRVGENPRNAWLLARSLTSDGHYFG</sequence>
<dbReference type="Pfam" id="PF01619">
    <property type="entry name" value="Pro_dh"/>
    <property type="match status" value="1"/>
</dbReference>
<dbReference type="GO" id="GO:0006562">
    <property type="term" value="P:L-proline catabolic process"/>
    <property type="evidence" value="ECO:0007669"/>
    <property type="project" value="InterPro"/>
</dbReference>
<dbReference type="PANTHER" id="PTHR13914">
    <property type="entry name" value="PROLINE OXIDASE"/>
    <property type="match status" value="1"/>
</dbReference>
<dbReference type="InterPro" id="IPR002872">
    <property type="entry name" value="Proline_DH_dom"/>
</dbReference>
<dbReference type="EC" id="1.5.5.2" evidence="3"/>
<dbReference type="Gene3D" id="3.20.20.220">
    <property type="match status" value="1"/>
</dbReference>
<dbReference type="Proteomes" id="UP000494269">
    <property type="component" value="Unassembled WGS sequence"/>
</dbReference>
<organism evidence="3 4">
    <name type="scientific">Achromobacter kerstersii</name>
    <dbReference type="NCBI Taxonomy" id="1353890"/>
    <lineage>
        <taxon>Bacteria</taxon>
        <taxon>Pseudomonadati</taxon>
        <taxon>Pseudomonadota</taxon>
        <taxon>Betaproteobacteria</taxon>
        <taxon>Burkholderiales</taxon>
        <taxon>Alcaligenaceae</taxon>
        <taxon>Achromobacter</taxon>
    </lineage>
</organism>
<dbReference type="EMBL" id="CADIJQ010000003">
    <property type="protein sequence ID" value="CAB3700708.1"/>
    <property type="molecule type" value="Genomic_DNA"/>
</dbReference>
<dbReference type="PANTHER" id="PTHR13914:SF0">
    <property type="entry name" value="PROLINE DEHYDROGENASE 1, MITOCHONDRIAL"/>
    <property type="match status" value="1"/>
</dbReference>
<keyword evidence="1 3" id="KW-0560">Oxidoreductase</keyword>
<dbReference type="GO" id="GO:0004657">
    <property type="term" value="F:proline dehydrogenase activity"/>
    <property type="evidence" value="ECO:0007669"/>
    <property type="project" value="UniProtKB-EC"/>
</dbReference>
<accession>A0A6S6ZWX2</accession>
<evidence type="ECO:0000259" key="2">
    <source>
        <dbReference type="Pfam" id="PF01619"/>
    </source>
</evidence>
<dbReference type="RefSeq" id="WP_175169876.1">
    <property type="nucleotide sequence ID" value="NZ_CADIJQ010000003.1"/>
</dbReference>
<evidence type="ECO:0000313" key="4">
    <source>
        <dbReference type="Proteomes" id="UP000494269"/>
    </source>
</evidence>
<dbReference type="AlphaFoldDB" id="A0A6S6ZWX2"/>
<evidence type="ECO:0000256" key="1">
    <source>
        <dbReference type="ARBA" id="ARBA00023002"/>
    </source>
</evidence>
<dbReference type="SUPFAM" id="SSF51730">
    <property type="entry name" value="FAD-linked oxidoreductase"/>
    <property type="match status" value="1"/>
</dbReference>
<evidence type="ECO:0000313" key="3">
    <source>
        <dbReference type="EMBL" id="CAB3700708.1"/>
    </source>
</evidence>
<protein>
    <submittedName>
        <fullName evidence="3">Proline dehydrogenase 1</fullName>
        <ecNumber evidence="3">1.5.5.2</ecNumber>
    </submittedName>
</protein>
<reference evidence="3 4" key="1">
    <citation type="submission" date="2020-04" db="EMBL/GenBank/DDBJ databases">
        <authorList>
            <person name="De Canck E."/>
        </authorList>
    </citation>
    <scope>NUCLEOTIDE SEQUENCE [LARGE SCALE GENOMIC DNA]</scope>
    <source>
        <strain evidence="3 4">LMG 3441</strain>
    </source>
</reference>
<dbReference type="InterPro" id="IPR015659">
    <property type="entry name" value="Proline_oxidase"/>
</dbReference>
<name>A0A6S6ZWX2_9BURK</name>